<proteinExistence type="predicted"/>
<keyword evidence="3" id="KW-1185">Reference proteome</keyword>
<evidence type="ECO:0000256" key="1">
    <source>
        <dbReference type="SAM" id="Phobius"/>
    </source>
</evidence>
<keyword evidence="1" id="KW-0812">Transmembrane</keyword>
<comment type="caution">
    <text evidence="2">The sequence shown here is derived from an EMBL/GenBank/DDBJ whole genome shotgun (WGS) entry which is preliminary data.</text>
</comment>
<dbReference type="Proteomes" id="UP001519332">
    <property type="component" value="Unassembled WGS sequence"/>
</dbReference>
<dbReference type="EMBL" id="JAGINW010000001">
    <property type="protein sequence ID" value="MBP2324647.1"/>
    <property type="molecule type" value="Genomic_DNA"/>
</dbReference>
<feature type="transmembrane region" description="Helical" evidence="1">
    <location>
        <begin position="6"/>
        <end position="29"/>
    </location>
</feature>
<sequence>MKVVAYILAVMLAVWGGFLLFAAVGWPGWSA</sequence>
<name>A0ABS4TJQ3_9PSEU</name>
<accession>A0ABS4TJQ3</accession>
<gene>
    <name evidence="2" type="ORF">JOF56_005032</name>
</gene>
<evidence type="ECO:0000313" key="3">
    <source>
        <dbReference type="Proteomes" id="UP001519332"/>
    </source>
</evidence>
<evidence type="ECO:0000313" key="2">
    <source>
        <dbReference type="EMBL" id="MBP2324647.1"/>
    </source>
</evidence>
<keyword evidence="1" id="KW-0472">Membrane</keyword>
<reference evidence="2 3" key="1">
    <citation type="submission" date="2021-03" db="EMBL/GenBank/DDBJ databases">
        <title>Sequencing the genomes of 1000 actinobacteria strains.</title>
        <authorList>
            <person name="Klenk H.-P."/>
        </authorList>
    </citation>
    <scope>NUCLEOTIDE SEQUENCE [LARGE SCALE GENOMIC DNA]</scope>
    <source>
        <strain evidence="2 3">DSM 46670</strain>
    </source>
</reference>
<keyword evidence="1" id="KW-1133">Transmembrane helix</keyword>
<organism evidence="2 3">
    <name type="scientific">Kibdelosporangium banguiense</name>
    <dbReference type="NCBI Taxonomy" id="1365924"/>
    <lineage>
        <taxon>Bacteria</taxon>
        <taxon>Bacillati</taxon>
        <taxon>Actinomycetota</taxon>
        <taxon>Actinomycetes</taxon>
        <taxon>Pseudonocardiales</taxon>
        <taxon>Pseudonocardiaceae</taxon>
        <taxon>Kibdelosporangium</taxon>
    </lineage>
</organism>
<protein>
    <submittedName>
        <fullName evidence="2">Uncharacterized protein</fullName>
    </submittedName>
</protein>